<evidence type="ECO:0000313" key="11">
    <source>
        <dbReference type="EMBL" id="KYK59593.1"/>
    </source>
</evidence>
<feature type="transmembrane region" description="Helical" evidence="9">
    <location>
        <begin position="642"/>
        <end position="665"/>
    </location>
</feature>
<dbReference type="GO" id="GO:0072657">
    <property type="term" value="P:protein localization to membrane"/>
    <property type="evidence" value="ECO:0007669"/>
    <property type="project" value="TreeGrafter"/>
</dbReference>
<comment type="similarity">
    <text evidence="3 9">Belongs to the nonaspanin (TM9SF) (TC 9.A.2) family.</text>
</comment>
<dbReference type="GO" id="GO:0005794">
    <property type="term" value="C:Golgi apparatus"/>
    <property type="evidence" value="ECO:0007669"/>
    <property type="project" value="UniProtKB-SubCell"/>
</dbReference>
<evidence type="ECO:0000256" key="5">
    <source>
        <dbReference type="ARBA" id="ARBA00022729"/>
    </source>
</evidence>
<feature type="transmembrane region" description="Helical" evidence="9">
    <location>
        <begin position="607"/>
        <end position="630"/>
    </location>
</feature>
<evidence type="ECO:0000256" key="10">
    <source>
        <dbReference type="SAM" id="MobiDB-lite"/>
    </source>
</evidence>
<evidence type="ECO:0000256" key="8">
    <source>
        <dbReference type="ARBA" id="ARBA00023136"/>
    </source>
</evidence>
<evidence type="ECO:0000256" key="4">
    <source>
        <dbReference type="ARBA" id="ARBA00022692"/>
    </source>
</evidence>
<feature type="compositionally biased region" description="Polar residues" evidence="10">
    <location>
        <begin position="442"/>
        <end position="456"/>
    </location>
</feature>
<evidence type="ECO:0000256" key="1">
    <source>
        <dbReference type="ARBA" id="ARBA00004141"/>
    </source>
</evidence>
<accession>A0A151GR77</accession>
<keyword evidence="4 9" id="KW-0812">Transmembrane</keyword>
<reference evidence="11 12" key="1">
    <citation type="journal article" date="2016" name="Sci. Rep.">
        <title>Insights into Adaptations to a Near-Obligate Nematode Endoparasitic Lifestyle from the Finished Genome of Drechmeria coniospora.</title>
        <authorList>
            <person name="Zhang L."/>
            <person name="Zhou Z."/>
            <person name="Guo Q."/>
            <person name="Fokkens L."/>
            <person name="Miskei M."/>
            <person name="Pocsi I."/>
            <person name="Zhang W."/>
            <person name="Chen M."/>
            <person name="Wang L."/>
            <person name="Sun Y."/>
            <person name="Donzelli B.G."/>
            <person name="Gibson D.M."/>
            <person name="Nelson D.R."/>
            <person name="Luo J.G."/>
            <person name="Rep M."/>
            <person name="Liu H."/>
            <person name="Yang S."/>
            <person name="Wang J."/>
            <person name="Krasnoff S.B."/>
            <person name="Xu Y."/>
            <person name="Molnar I."/>
            <person name="Lin M."/>
        </authorList>
    </citation>
    <scope>NUCLEOTIDE SEQUENCE [LARGE SCALE GENOMIC DNA]</scope>
    <source>
        <strain evidence="11 12">ARSEF 6962</strain>
    </source>
</reference>
<dbReference type="InterPro" id="IPR004240">
    <property type="entry name" value="EMP70"/>
</dbReference>
<keyword evidence="5" id="KW-0732">Signal</keyword>
<dbReference type="RefSeq" id="XP_040658945.1">
    <property type="nucleotide sequence ID" value="XM_040798062.1"/>
</dbReference>
<organism evidence="11 12">
    <name type="scientific">Drechmeria coniospora</name>
    <name type="common">Nematophagous fungus</name>
    <name type="synonym">Meria coniospora</name>
    <dbReference type="NCBI Taxonomy" id="98403"/>
    <lineage>
        <taxon>Eukaryota</taxon>
        <taxon>Fungi</taxon>
        <taxon>Dikarya</taxon>
        <taxon>Ascomycota</taxon>
        <taxon>Pezizomycotina</taxon>
        <taxon>Sordariomycetes</taxon>
        <taxon>Hypocreomycetidae</taxon>
        <taxon>Hypocreales</taxon>
        <taxon>Ophiocordycipitaceae</taxon>
        <taxon>Drechmeria</taxon>
    </lineage>
</organism>
<keyword evidence="6 9" id="KW-1133">Transmembrane helix</keyword>
<dbReference type="InParanoid" id="A0A151GR77"/>
<proteinExistence type="inferred from homology"/>
<evidence type="ECO:0000256" key="9">
    <source>
        <dbReference type="RuleBase" id="RU363079"/>
    </source>
</evidence>
<comment type="subcellular location">
    <subcellularLocation>
        <location evidence="2">Golgi apparatus</location>
    </subcellularLocation>
    <subcellularLocation>
        <location evidence="1">Membrane</location>
        <topology evidence="1">Multi-pass membrane protein</topology>
    </subcellularLocation>
</comment>
<gene>
    <name evidence="11" type="ORF">DCS_00725</name>
</gene>
<dbReference type="Pfam" id="PF02990">
    <property type="entry name" value="EMP70"/>
    <property type="match status" value="1"/>
</dbReference>
<keyword evidence="8 9" id="KW-0472">Membrane</keyword>
<evidence type="ECO:0000256" key="6">
    <source>
        <dbReference type="ARBA" id="ARBA00022989"/>
    </source>
</evidence>
<feature type="compositionally biased region" description="Acidic residues" evidence="10">
    <location>
        <begin position="572"/>
        <end position="581"/>
    </location>
</feature>
<feature type="transmembrane region" description="Helical" evidence="9">
    <location>
        <begin position="839"/>
        <end position="858"/>
    </location>
</feature>
<feature type="transmembrane region" description="Helical" evidence="9">
    <location>
        <begin position="504"/>
        <end position="528"/>
    </location>
</feature>
<evidence type="ECO:0000313" key="12">
    <source>
        <dbReference type="Proteomes" id="UP000076580"/>
    </source>
</evidence>
<dbReference type="GeneID" id="63713368"/>
<feature type="region of interest" description="Disordered" evidence="10">
    <location>
        <begin position="549"/>
        <end position="581"/>
    </location>
</feature>
<dbReference type="PANTHER" id="PTHR10766:SF55">
    <property type="entry name" value="TRANSMEMBRANE 9 SUPERFAMILY MEMBER 4"/>
    <property type="match status" value="1"/>
</dbReference>
<dbReference type="PROSITE" id="PS51257">
    <property type="entry name" value="PROKAR_LIPOPROTEIN"/>
    <property type="match status" value="1"/>
</dbReference>
<evidence type="ECO:0000256" key="2">
    <source>
        <dbReference type="ARBA" id="ARBA00004555"/>
    </source>
</evidence>
<protein>
    <recommendedName>
        <fullName evidence="9">Transmembrane 9 superfamily member</fullName>
    </recommendedName>
</protein>
<dbReference type="Proteomes" id="UP000076580">
    <property type="component" value="Chromosome 01"/>
</dbReference>
<evidence type="ECO:0000256" key="7">
    <source>
        <dbReference type="ARBA" id="ARBA00023034"/>
    </source>
</evidence>
<feature type="region of interest" description="Disordered" evidence="10">
    <location>
        <begin position="439"/>
        <end position="465"/>
    </location>
</feature>
<comment type="caution">
    <text evidence="11">The sequence shown here is derived from an EMBL/GenBank/DDBJ whole genome shotgun (WGS) entry which is preliminary data.</text>
</comment>
<feature type="transmembrane region" description="Helical" evidence="9">
    <location>
        <begin position="713"/>
        <end position="737"/>
    </location>
</feature>
<feature type="transmembrane region" description="Helical" evidence="9">
    <location>
        <begin position="797"/>
        <end position="827"/>
    </location>
</feature>
<dbReference type="PANTHER" id="PTHR10766">
    <property type="entry name" value="TRANSMEMBRANE 9 SUPERFAMILY PROTEIN"/>
    <property type="match status" value="1"/>
</dbReference>
<feature type="transmembrane region" description="Helical" evidence="9">
    <location>
        <begin position="677"/>
        <end position="701"/>
    </location>
</feature>
<dbReference type="EMBL" id="LAYC01000001">
    <property type="protein sequence ID" value="KYK59593.1"/>
    <property type="molecule type" value="Genomic_DNA"/>
</dbReference>
<sequence>MNVRYGEVNVIRSTKYILCYPPFIIGCVPCLLDLPTPPLSVADLVWPLVLALKHPPVINQPTKLLSYPLTNGQQSKVCTENTRTHTLNHPQTHGAFKVAPARYRRLLRHSGAASQPSRSRAQRHSTILIALAPALSADYTRLISPSRPEPAIPISYLDASRNRTGSQRCDIRGPASSTTASADPTFPLCHALRKLGAMTPVLKAGLGALLSVLVLAPANAFYIPGWSVTSHKEGDQVPLLVNKVYSDNTQLQYAYYDLPFVCPPTGKHKTRGGLLSGQSIPLNLGEVLRGDRIVASDIDLVMGTDKPCKFLCNKDVSPRDVRRAKEVIQNGFVAEWIVDNLPGATSFVTSDKTQKYYAAGFKLGHVDVSPSTGKLRYFLYNHHTIVIRYRKAAGRAGDRGERLIVGFEVYPKSVGRDNKRDDSGCPTDLQKITSGFELSMAPNKTGSSDLAGQNNDSLDEDGGEGDASLTIPYTYSVYFREDETIEWSHRWDLYFVNQEEGSHIHWLAIVNSLIICFLLTGIVMIIIAKTVRTDIKGYREAAAEEGKARRRKSRLGKDTTTGLLDPGSGIDNEGDADDDEDDEALEDVTGWKLLHADVFRKPNWGSLLAPLVGSGMQLLFVAIGLVLLSAVGVLNPSFRGGFVSVGLGLFIFAGLFSGYFSARVFRSFDGQNYRGNALLTALLFPGLIFGLVFILNLFVWAQASSTAIPFGTLIAILVLWLCVQVPLVLAGAYYGYVKVGPWEHPTRTAAIQRQIPPQAWYLQPLQSMLLAGLVPFAVIFVELLFVFQFVWQDRSGYYYVFGFLSVVSAILVTTIAEVTVVTVYMQLCSENHRWWWQSFLVGGGSAVWMFGYCIWYYAFKLHISGFVSGLLFFTYSLMACCVYGLLTGTVGFLSAYAFVRQIYSAIKVD</sequence>
<keyword evidence="12" id="KW-1185">Reference proteome</keyword>
<name>A0A151GR77_DRECN</name>
<evidence type="ECO:0000256" key="3">
    <source>
        <dbReference type="ARBA" id="ARBA00005227"/>
    </source>
</evidence>
<keyword evidence="7" id="KW-0333">Golgi apparatus</keyword>
<feature type="transmembrane region" description="Helical" evidence="9">
    <location>
        <begin position="870"/>
        <end position="899"/>
    </location>
</feature>
<feature type="transmembrane region" description="Helical" evidence="9">
    <location>
        <begin position="768"/>
        <end position="791"/>
    </location>
</feature>
<dbReference type="GO" id="GO:0016020">
    <property type="term" value="C:membrane"/>
    <property type="evidence" value="ECO:0007669"/>
    <property type="project" value="UniProtKB-SubCell"/>
</dbReference>
<dbReference type="AlphaFoldDB" id="A0A151GR77"/>